<reference evidence="6" key="1">
    <citation type="submission" date="2016-10" db="EMBL/GenBank/DDBJ databases">
        <title>Frankia sp. NRRL B-16386 Genome sequencing.</title>
        <authorList>
            <person name="Ghodhbane-Gtari F."/>
            <person name="Swanson E."/>
            <person name="Gueddou A."/>
            <person name="Hezbri K."/>
            <person name="Ktari K."/>
            <person name="Nouioui I."/>
            <person name="Morris K."/>
            <person name="Simpson S."/>
            <person name="Abebe-Akele F."/>
            <person name="Thomas K."/>
            <person name="Gtari M."/>
            <person name="Tisa L.S."/>
        </authorList>
    </citation>
    <scope>NUCLEOTIDE SEQUENCE [LARGE SCALE GENOMIC DNA]</scope>
    <source>
        <strain evidence="6">NRRL B-16386</strain>
    </source>
</reference>
<feature type="domain" description="Methylated-DNA-[protein]-cysteine S-methyltransferase DNA binding" evidence="2">
    <location>
        <begin position="578"/>
        <end position="650"/>
    </location>
</feature>
<dbReference type="PANTHER" id="PTHR35149:SF2">
    <property type="entry name" value="DUF262 DOMAIN-CONTAINING PROTEIN"/>
    <property type="match status" value="1"/>
</dbReference>
<organism evidence="5 6">
    <name type="scientific">Pseudofrankia asymbiotica</name>
    <dbReference type="NCBI Taxonomy" id="1834516"/>
    <lineage>
        <taxon>Bacteria</taxon>
        <taxon>Bacillati</taxon>
        <taxon>Actinomycetota</taxon>
        <taxon>Actinomycetes</taxon>
        <taxon>Frankiales</taxon>
        <taxon>Frankiaceae</taxon>
        <taxon>Pseudofrankia</taxon>
    </lineage>
</organism>
<evidence type="ECO:0000259" key="2">
    <source>
        <dbReference type="Pfam" id="PF01035"/>
    </source>
</evidence>
<dbReference type="GO" id="GO:0006281">
    <property type="term" value="P:DNA repair"/>
    <property type="evidence" value="ECO:0007669"/>
    <property type="project" value="InterPro"/>
</dbReference>
<evidence type="ECO:0000313" key="6">
    <source>
        <dbReference type="Proteomes" id="UP000188929"/>
    </source>
</evidence>
<dbReference type="OrthoDB" id="9798761at2"/>
<comment type="caution">
    <text evidence="5">The sequence shown here is derived from an EMBL/GenBank/DDBJ whole genome shotgun (WGS) entry which is preliminary data.</text>
</comment>
<feature type="domain" description="GmrSD restriction endonucleases N-terminal" evidence="3">
    <location>
        <begin position="11"/>
        <end position="228"/>
    </location>
</feature>
<dbReference type="InterPro" id="IPR011089">
    <property type="entry name" value="GmrSD_C"/>
</dbReference>
<dbReference type="InterPro" id="IPR036388">
    <property type="entry name" value="WH-like_DNA-bd_sf"/>
</dbReference>
<keyword evidence="6" id="KW-1185">Reference proteome</keyword>
<evidence type="ECO:0000259" key="3">
    <source>
        <dbReference type="Pfam" id="PF03235"/>
    </source>
</evidence>
<dbReference type="EMBL" id="MOMC01000059">
    <property type="protein sequence ID" value="ONH25534.1"/>
    <property type="molecule type" value="Genomic_DNA"/>
</dbReference>
<evidence type="ECO:0000256" key="1">
    <source>
        <dbReference type="ARBA" id="ARBA00022763"/>
    </source>
</evidence>
<dbReference type="InterPro" id="IPR036217">
    <property type="entry name" value="MethylDNA_cys_MeTrfase_DNAb"/>
</dbReference>
<proteinExistence type="predicted"/>
<dbReference type="PANTHER" id="PTHR35149">
    <property type="entry name" value="SLL5132 PROTEIN"/>
    <property type="match status" value="1"/>
</dbReference>
<dbReference type="InterPro" id="IPR004919">
    <property type="entry name" value="GmrSD_N"/>
</dbReference>
<dbReference type="RefSeq" id="WP_076820268.1">
    <property type="nucleotide sequence ID" value="NZ_MOMC01000059.1"/>
</dbReference>
<dbReference type="SUPFAM" id="SSF46767">
    <property type="entry name" value="Methylated DNA-protein cysteine methyltransferase, C-terminal domain"/>
    <property type="match status" value="1"/>
</dbReference>
<dbReference type="STRING" id="1834516.BL253_27430"/>
<evidence type="ECO:0000313" key="5">
    <source>
        <dbReference type="EMBL" id="ONH25534.1"/>
    </source>
</evidence>
<name>A0A1V2I581_9ACTN</name>
<dbReference type="Pfam" id="PF01035">
    <property type="entry name" value="DNA_binding_1"/>
    <property type="match status" value="1"/>
</dbReference>
<feature type="domain" description="GmrSD restriction endonucleases C-terminal" evidence="4">
    <location>
        <begin position="416"/>
        <end position="551"/>
    </location>
</feature>
<keyword evidence="1" id="KW-0227">DNA damage</keyword>
<gene>
    <name evidence="5" type="ORF">BL253_27430</name>
</gene>
<accession>A0A1V2I581</accession>
<sequence length="682" mass="75669">MVHAVETSLKVLLEGTRQYQVPLYQRTYSWQDEQLGRLWNDVVKLAADRAEDPKATHFIGSVVLAPQDIGPVGVQQYLVVDGQQRLTTLSLLLCALRDHRAAAEEPIHRDRINYKYLVNQWEPEAQRLKLLPTQADRAAYLACVDATPNAGGEDRIGAAYRYFRSRLQSPASEEADGSAAQIEDAVIGGLSLVSVTAQAGDNVYRIFESLNNTGMRLSQGDLLRNYLFMRLPTRAEAVYQSLWLPMQQMLDTAELEQLFWLDLARDNPRAKQTEIYADHQKRLERIHDEAGIEADIDRVARLAKLFKTILDPTLEPDPAVSRRLTRLNQWGANTARPLVLHLLDRRAHGTATSAQVAAALHYIEAFLVRRLLIGRATANLNRILLGTVTEMPKDVEVDVAVRQYLSTGRKYYAGDRDLSHGIQSLPFYLTGRPNQRKLVLSWLEESYGSKEPVNLDDLTIEHVLPQSPTPEWLRALAAELEPDETVDEVYEAVVHTLGNLTLSGYNASLSNKPFEDKRDMLADSGVAMNKEIAAQSSWGRSRIQERATTLALRACELWPGPIAGATEPVNALWEVMNQALAAIPAGRWTTYGDVAALIGSHPVPVGNRLASYSAPNAHRVLQAEGTVSPSFRWPDPGKTDDPLDVLRAEGVLLDAHGRAAASQRLTVDELAALAGTFEPIDS</sequence>
<evidence type="ECO:0008006" key="7">
    <source>
        <dbReference type="Google" id="ProtNLM"/>
    </source>
</evidence>
<dbReference type="Pfam" id="PF07510">
    <property type="entry name" value="GmrSD_C"/>
    <property type="match status" value="1"/>
</dbReference>
<dbReference type="Proteomes" id="UP000188929">
    <property type="component" value="Unassembled WGS sequence"/>
</dbReference>
<protein>
    <recommendedName>
        <fullName evidence="7">DUF262 domain-containing protein</fullName>
    </recommendedName>
</protein>
<dbReference type="Gene3D" id="1.10.10.10">
    <property type="entry name" value="Winged helix-like DNA-binding domain superfamily/Winged helix DNA-binding domain"/>
    <property type="match status" value="1"/>
</dbReference>
<dbReference type="InterPro" id="IPR014048">
    <property type="entry name" value="MethylDNA_cys_MeTrfase_DNA-bd"/>
</dbReference>
<dbReference type="AlphaFoldDB" id="A0A1V2I581"/>
<dbReference type="Pfam" id="PF03235">
    <property type="entry name" value="GmrSD_N"/>
    <property type="match status" value="1"/>
</dbReference>
<evidence type="ECO:0000259" key="4">
    <source>
        <dbReference type="Pfam" id="PF07510"/>
    </source>
</evidence>
<dbReference type="GO" id="GO:0003824">
    <property type="term" value="F:catalytic activity"/>
    <property type="evidence" value="ECO:0007669"/>
    <property type="project" value="InterPro"/>
</dbReference>